<dbReference type="Gene3D" id="3.40.50.300">
    <property type="entry name" value="P-loop containing nucleotide triphosphate hydrolases"/>
    <property type="match status" value="1"/>
</dbReference>
<dbReference type="KEGG" id="cli:Clim_2395"/>
<dbReference type="RefSeq" id="WP_012467282.1">
    <property type="nucleotide sequence ID" value="NC_010803.1"/>
</dbReference>
<evidence type="ECO:0000256" key="1">
    <source>
        <dbReference type="SAM" id="Coils"/>
    </source>
</evidence>
<sequence length="1432" mass="164661">MAINRTFQDIPSENINKADQQSYLSALARIRDTGWPELLQSKRILIISEAGSGKTFECQEQQKLLWGKGEPAFFLELSELAKCKLPEMLVGEEEKRLKEWVDSQSDIATFFLDSIDELKISQGSFRLALVNLRKGIADQLGRARIVITTRPTSFDINLVHEILEIPPRRDEEASGEMFAQIAMRGSVKNNDGKEDHTHNEFRTVALLPLSDDQIMDFAHDQNIENPRELLDALKKNNAQEFARRPQDLIELCQDWRIEKRIRKHSEQVLTNIRIKLKPRDDRKERFALSMDKAVDGASRLALAMQVTRRSTIRHDPAKDTVEEGVALDPALILSDWNPEEIKVLLERPLFGFANYGRVRFHHRSVAEYLAAKRLLDMRKKGMTVRTLQQLIFAETKGKIIVRPSKRPVAGWLALEEHMIFELLRDHEPAVLLSEGDPESLMTIQRAEALRAYVERYGKGGWRGLEIPDIQIHRFASPELAPDINRLWSVGIKNQEVLELLLDMIGMGQISECSDIAYDSARNSSSSNGERLAAFKALVQLNDSRLDSVVTEIAENANTLPDTIALGALYLFFPKHLTASQFCKILAGIKVKHIDSIRFQLPRLIADADLKVTQLIDLRDQLSILISKGMRWQHDQRHIVSDYLQLSSALAGVCMHGLKTGGTSDWLRPSALAVRLHHPQFENDEVYKQLKQLLAVLPCEQREKLFWVEDSLLQSVHPIDDPSNRFYEVGIEGSLNIDQAYDLDWIKRALSDTDRSFADRLLLLEAAIWLGPRQEKRLNHIIELKSLVSDSVELLALIDERCEKLLKNDQEFLRIEIEDAKRKQKQERKEKKAFASWIELWREVTEDCDTAFSAENSENTAWNLCRVMNQAGNEHWNRRFIETQFDKETADRLRLVLMKQWRNDLPTLPSERPAESRGTTLVRWRQGLAGIYAEAEDQYWASKLSEKEAKLAARYVLMELNGFPLWLDVLVQANPEAVDATLGEELTWELNCLADAQWHSMLLQSIGYASDIVIQAFMPRLWTWFQVNHKVTCKDENNGGEIRRFEMVVEILVKHGDKETLNQIRAIAQNNLRKQTPFLLAAIWLPALMRLDPSRGVNALEKKIEHITPAQYSEAVKWFSKLFFESRNGLNLNDTEQFTPDLLLRLLRLSYRHVRPSDDVQHDEAYSPDSRDNAERIRNAILTALLNAKGEQAWWAKLEVVVDPLFENLKDRILTIAEERWAEEIDADSYDDLQAKALDTQCEAPPATNEAMFNVMVSRLEDIGELLLSDESPRELWAGIYEEKLMRRAIARELASKANGMYKINQEAITGDEKETDIRLCSRISDHEAVIELKLAEKYTVRTLRNTLQNQLVRKYLEPENRRSGCLFITLSKDKKWKHADNDSWLDFETLIQLLRVEARRIVESMGGLRLHVHALDLRPRLPAEAKKRKQNA</sequence>
<name>B3EI08_CHLL2</name>
<dbReference type="HOGENOM" id="CLU_004700_0_0_10"/>
<keyword evidence="1" id="KW-0175">Coiled coil</keyword>
<feature type="coiled-coil region" evidence="1">
    <location>
        <begin position="802"/>
        <end position="829"/>
    </location>
</feature>
<evidence type="ECO:0000313" key="3">
    <source>
        <dbReference type="Proteomes" id="UP000008841"/>
    </source>
</evidence>
<dbReference type="eggNOG" id="COG5635">
    <property type="taxonomic scope" value="Bacteria"/>
</dbReference>
<organism evidence="2 3">
    <name type="scientific">Chlorobium limicola (strain DSM 245 / NBRC 103803 / 6330)</name>
    <dbReference type="NCBI Taxonomy" id="290315"/>
    <lineage>
        <taxon>Bacteria</taxon>
        <taxon>Pseudomonadati</taxon>
        <taxon>Chlorobiota</taxon>
        <taxon>Chlorobiia</taxon>
        <taxon>Chlorobiales</taxon>
        <taxon>Chlorobiaceae</taxon>
        <taxon>Chlorobium/Pelodictyon group</taxon>
        <taxon>Chlorobium</taxon>
    </lineage>
</organism>
<dbReference type="InterPro" id="IPR027417">
    <property type="entry name" value="P-loop_NTPase"/>
</dbReference>
<evidence type="ECO:0000313" key="2">
    <source>
        <dbReference type="EMBL" id="ACD91417.1"/>
    </source>
</evidence>
<dbReference type="SUPFAM" id="SSF52540">
    <property type="entry name" value="P-loop containing nucleoside triphosphate hydrolases"/>
    <property type="match status" value="1"/>
</dbReference>
<dbReference type="OrthoDB" id="336284at2"/>
<proteinExistence type="predicted"/>
<accession>B3EI08</accession>
<gene>
    <name evidence="2" type="ordered locus">Clim_2395</name>
</gene>
<reference evidence="2 3" key="1">
    <citation type="submission" date="2008-05" db="EMBL/GenBank/DDBJ databases">
        <title>Complete sequence of Chlorobium limicola DSM 245.</title>
        <authorList>
            <consortium name="US DOE Joint Genome Institute"/>
            <person name="Lucas S."/>
            <person name="Copeland A."/>
            <person name="Lapidus A."/>
            <person name="Glavina del Rio T."/>
            <person name="Dalin E."/>
            <person name="Tice H."/>
            <person name="Bruce D."/>
            <person name="Goodwin L."/>
            <person name="Pitluck S."/>
            <person name="Schmutz J."/>
            <person name="Larimer F."/>
            <person name="Land M."/>
            <person name="Hauser L."/>
            <person name="Kyrpides N."/>
            <person name="Ovchinnikova G."/>
            <person name="Zhao F."/>
            <person name="Li T."/>
            <person name="Liu Z."/>
            <person name="Overmann J."/>
            <person name="Bryant D.A."/>
            <person name="Richardson P."/>
        </authorList>
    </citation>
    <scope>NUCLEOTIDE SEQUENCE [LARGE SCALE GENOMIC DNA]</scope>
    <source>
        <strain evidence="3">DSM 245 / NBRC 103803 / 6330</strain>
    </source>
</reference>
<dbReference type="EMBL" id="CP001097">
    <property type="protein sequence ID" value="ACD91417.1"/>
    <property type="molecule type" value="Genomic_DNA"/>
</dbReference>
<protein>
    <submittedName>
        <fullName evidence="2">Uncharacterized protein</fullName>
    </submittedName>
</protein>
<dbReference type="Proteomes" id="UP000008841">
    <property type="component" value="Chromosome"/>
</dbReference>